<evidence type="ECO:0000256" key="1">
    <source>
        <dbReference type="ARBA" id="ARBA00005531"/>
    </source>
</evidence>
<dbReference type="Pfam" id="PF00195">
    <property type="entry name" value="Chal_sti_synt_N"/>
    <property type="match status" value="1"/>
</dbReference>
<feature type="domain" description="Chalcone/stilbene synthase C-terminal" evidence="5">
    <location>
        <begin position="221"/>
        <end position="351"/>
    </location>
</feature>
<dbReference type="InterPro" id="IPR012328">
    <property type="entry name" value="Chalcone/stilbene_synt_C"/>
</dbReference>
<organism evidence="6 7">
    <name type="scientific">Thalassorhabdus alkalitolerans</name>
    <dbReference type="NCBI Taxonomy" id="2282697"/>
    <lineage>
        <taxon>Bacteria</taxon>
        <taxon>Bacillati</taxon>
        <taxon>Bacillota</taxon>
        <taxon>Bacilli</taxon>
        <taxon>Bacillales</taxon>
        <taxon>Bacillaceae</taxon>
        <taxon>Thalassorhabdus</taxon>
    </lineage>
</organism>
<gene>
    <name evidence="6" type="ORF">ACFPU1_14080</name>
</gene>
<dbReference type="EMBL" id="JBHSOZ010000008">
    <property type="protein sequence ID" value="MFC5713894.1"/>
    <property type="molecule type" value="Genomic_DNA"/>
</dbReference>
<sequence>MPVIRSVSTVDLPCQVSQQDTMRVVREMFKDHFYDIDRLLTVFGNGQIENRNLVKPLEWFTGDHSFQERNDLYIQEAVSLGSEAVTCCLKENDLTAKEIDAIIYVSSSGLATPSIEARIMNMLEFPAHTKRIPLWGLGCAGGAAGISRAHEYCLAYPGARVLVLCVELCSLTFQREDTTKSNLIGTSLFSDGVACALIEGDQIETNEKKEKAYPNTKEVQSTLMRDSEDVMGWDVKDNGLNVIFSRDIPSIIESWLKPNVEEFLLTIGKTVEEISYFVAHPGGKKVLTAYEKAMSFTEAKTEDSRKVLAHYGNMSSPTVLYVLKETMNKQPVAGEEGLLTALGPGFSSELVWLEWK</sequence>
<dbReference type="SUPFAM" id="SSF53901">
    <property type="entry name" value="Thiolase-like"/>
    <property type="match status" value="2"/>
</dbReference>
<keyword evidence="2" id="KW-0808">Transferase</keyword>
<dbReference type="PANTHER" id="PTHR11877">
    <property type="entry name" value="HYDROXYMETHYLGLUTARYL-COA SYNTHASE"/>
    <property type="match status" value="1"/>
</dbReference>
<evidence type="ECO:0000256" key="3">
    <source>
        <dbReference type="ARBA" id="ARBA00023315"/>
    </source>
</evidence>
<dbReference type="CDD" id="cd00831">
    <property type="entry name" value="CHS_like"/>
    <property type="match status" value="1"/>
</dbReference>
<dbReference type="Proteomes" id="UP001596142">
    <property type="component" value="Unassembled WGS sequence"/>
</dbReference>
<comment type="similarity">
    <text evidence="1">Belongs to the thiolase-like superfamily. Chalcone/stilbene synthases family.</text>
</comment>
<reference evidence="7" key="1">
    <citation type="journal article" date="2019" name="Int. J. Syst. Evol. Microbiol.">
        <title>The Global Catalogue of Microorganisms (GCM) 10K type strain sequencing project: providing services to taxonomists for standard genome sequencing and annotation.</title>
        <authorList>
            <consortium name="The Broad Institute Genomics Platform"/>
            <consortium name="The Broad Institute Genome Sequencing Center for Infectious Disease"/>
            <person name="Wu L."/>
            <person name="Ma J."/>
        </authorList>
    </citation>
    <scope>NUCLEOTIDE SEQUENCE [LARGE SCALE GENOMIC DNA]</scope>
    <source>
        <strain evidence="7">CECT 7184</strain>
    </source>
</reference>
<dbReference type="Gene3D" id="3.40.47.10">
    <property type="match status" value="2"/>
</dbReference>
<dbReference type="PANTHER" id="PTHR11877:SF99">
    <property type="entry name" value="1,3,6,8-TETRAHYDROXYNAPHTHALENE SYNTHASE"/>
    <property type="match status" value="1"/>
</dbReference>
<dbReference type="InterPro" id="IPR016039">
    <property type="entry name" value="Thiolase-like"/>
</dbReference>
<evidence type="ECO:0000313" key="7">
    <source>
        <dbReference type="Proteomes" id="UP001596142"/>
    </source>
</evidence>
<evidence type="ECO:0000256" key="2">
    <source>
        <dbReference type="ARBA" id="ARBA00022679"/>
    </source>
</evidence>
<evidence type="ECO:0000259" key="5">
    <source>
        <dbReference type="Pfam" id="PF02797"/>
    </source>
</evidence>
<proteinExistence type="inferred from homology"/>
<feature type="domain" description="Chalcone/stilbene synthase N-terminal" evidence="4">
    <location>
        <begin position="62"/>
        <end position="201"/>
    </location>
</feature>
<name>A0ABW0YU53_9BACI</name>
<evidence type="ECO:0000313" key="6">
    <source>
        <dbReference type="EMBL" id="MFC5713894.1"/>
    </source>
</evidence>
<dbReference type="Pfam" id="PF02797">
    <property type="entry name" value="Chal_sti_synt_C"/>
    <property type="match status" value="1"/>
</dbReference>
<dbReference type="InterPro" id="IPR011141">
    <property type="entry name" value="Polyketide_synthase_type-III"/>
</dbReference>
<dbReference type="RefSeq" id="WP_385942246.1">
    <property type="nucleotide sequence ID" value="NZ_JBHSOZ010000008.1"/>
</dbReference>
<comment type="caution">
    <text evidence="6">The sequence shown here is derived from an EMBL/GenBank/DDBJ whole genome shotgun (WGS) entry which is preliminary data.</text>
</comment>
<evidence type="ECO:0000259" key="4">
    <source>
        <dbReference type="Pfam" id="PF00195"/>
    </source>
</evidence>
<dbReference type="InterPro" id="IPR001099">
    <property type="entry name" value="Chalcone/stilbene_synt_N"/>
</dbReference>
<keyword evidence="3" id="KW-0012">Acyltransferase</keyword>
<dbReference type="PIRSF" id="PIRSF000451">
    <property type="entry name" value="PKS_III"/>
    <property type="match status" value="1"/>
</dbReference>
<keyword evidence="7" id="KW-1185">Reference proteome</keyword>
<protein>
    <submittedName>
        <fullName evidence="6">Type III polyketide synthase</fullName>
    </submittedName>
</protein>
<accession>A0ABW0YU53</accession>